<accession>A0A3G1KRD9</accession>
<evidence type="ECO:0000256" key="4">
    <source>
        <dbReference type="ARBA" id="ARBA00023125"/>
    </source>
</evidence>
<evidence type="ECO:0000256" key="3">
    <source>
        <dbReference type="ARBA" id="ARBA00023015"/>
    </source>
</evidence>
<dbReference type="Gene3D" id="3.40.50.300">
    <property type="entry name" value="P-loop containing nucleotide triphosphate hydrolases"/>
    <property type="match status" value="1"/>
</dbReference>
<dbReference type="PANTHER" id="PTHR32071:SF57">
    <property type="entry name" value="C4-DICARBOXYLATE TRANSPORT TRANSCRIPTIONAL REGULATORY PROTEIN DCTD"/>
    <property type="match status" value="1"/>
</dbReference>
<keyword evidence="4" id="KW-0238">DNA-binding</keyword>
<dbReference type="Pfam" id="PF06506">
    <property type="entry name" value="PrpR_N"/>
    <property type="match status" value="1"/>
</dbReference>
<keyword evidence="1" id="KW-0547">Nucleotide-binding</keyword>
<evidence type="ECO:0000313" key="7">
    <source>
        <dbReference type="EMBL" id="ATW25006.1"/>
    </source>
</evidence>
<proteinExistence type="predicted"/>
<dbReference type="InterPro" id="IPR025943">
    <property type="entry name" value="Sigma_54_int_dom_ATP-bd_2"/>
</dbReference>
<dbReference type="InterPro" id="IPR058031">
    <property type="entry name" value="AAA_lid_NorR"/>
</dbReference>
<dbReference type="GO" id="GO:0000156">
    <property type="term" value="F:phosphorelay response regulator activity"/>
    <property type="evidence" value="ECO:0007669"/>
    <property type="project" value="InterPro"/>
</dbReference>
<dbReference type="InterPro" id="IPR025662">
    <property type="entry name" value="Sigma_54_int_dom_ATP-bd_1"/>
</dbReference>
<dbReference type="InterPro" id="IPR009057">
    <property type="entry name" value="Homeodomain-like_sf"/>
</dbReference>
<reference evidence="7 8" key="1">
    <citation type="submission" date="2016-10" db="EMBL/GenBank/DDBJ databases">
        <title>Complete Genome Sequence of Peptococcaceae strain DCMF.</title>
        <authorList>
            <person name="Edwards R.J."/>
            <person name="Holland S.I."/>
            <person name="Deshpande N.P."/>
            <person name="Wong Y.K."/>
            <person name="Ertan H."/>
            <person name="Manefield M."/>
            <person name="Russell T.L."/>
            <person name="Lee M.J."/>
        </authorList>
    </citation>
    <scope>NUCLEOTIDE SEQUENCE [LARGE SCALE GENOMIC DNA]</scope>
    <source>
        <strain evidence="7 8">DCMF</strain>
    </source>
</reference>
<dbReference type="Gene3D" id="3.40.50.10660">
    <property type="entry name" value="PrpR receptor domain-like"/>
    <property type="match status" value="1"/>
</dbReference>
<dbReference type="InterPro" id="IPR002078">
    <property type="entry name" value="Sigma_54_int"/>
</dbReference>
<sequence>MYKIAVIYSAYPDMTVAAEELIQKKGYHLEFAIAVLDKAVELAKRYEAQGFDLIISRGMTGTLIRAAVYIPVILVDITTFDILFTLYNARKHGERLAFLQYSNGLKYHDFNLIRDILNISEKDLQILYFQNEEELQKKIDQACASSVDVIVTTGTYSREVVRERGLKTIMVHSTKEAIYNAFQQAEDILNKLYQGKELLKYFTAMADDDFTGLILLNLREKIIYISVPACKLLKLNSKKNIGRSAREVFQTIPALKDYSLDQKNYKVNIKDVNLSLNKTVIQNSGELMGYALKLSYLPETVNSSSEKNEGPRNKGHQTRYQFSDVIGCSKSITSVINRAKSYGNTDLTVLITGESGTGKEVFANSIHNVSPHSNGPFIAVNCVTLPQNLLESELFGYEEGSFTGAKRGGKIGLFELANNGTIFLDEISEITQSAQAQLLRVLQEKVIRRIGGNRVIPVNVRVIAASNADLPQRVKRGQFREDLFFRLNVLHLRIPPLRERKEDIPLLVKFFITKYLGKDSKINMPDLFMKRLQNYSWPGNVRELEHVVEKFCVLYQDGQDIYSVLEELFFDFNYYKMNPLNSLDQSLTIELGTLKEMEKQIIEILFQRYSSDKASLARLLGISRTNLWSKLKELEAEN</sequence>
<evidence type="ECO:0000259" key="6">
    <source>
        <dbReference type="PROSITE" id="PS50045"/>
    </source>
</evidence>
<evidence type="ECO:0000256" key="1">
    <source>
        <dbReference type="ARBA" id="ARBA00022741"/>
    </source>
</evidence>
<dbReference type="CDD" id="cd00009">
    <property type="entry name" value="AAA"/>
    <property type="match status" value="1"/>
</dbReference>
<dbReference type="InterPro" id="IPR025944">
    <property type="entry name" value="Sigma_54_int_dom_CS"/>
</dbReference>
<dbReference type="PROSITE" id="PS50045">
    <property type="entry name" value="SIGMA54_INTERACT_4"/>
    <property type="match status" value="1"/>
</dbReference>
<dbReference type="InterPro" id="IPR002197">
    <property type="entry name" value="HTH_Fis"/>
</dbReference>
<gene>
    <name evidence="7" type="ORF">DCMF_09655</name>
</gene>
<dbReference type="SUPFAM" id="SSF46689">
    <property type="entry name" value="Homeodomain-like"/>
    <property type="match status" value="1"/>
</dbReference>
<dbReference type="GO" id="GO:0043565">
    <property type="term" value="F:sequence-specific DNA binding"/>
    <property type="evidence" value="ECO:0007669"/>
    <property type="project" value="InterPro"/>
</dbReference>
<dbReference type="GO" id="GO:0005524">
    <property type="term" value="F:ATP binding"/>
    <property type="evidence" value="ECO:0007669"/>
    <property type="project" value="UniProtKB-KW"/>
</dbReference>
<dbReference type="InterPro" id="IPR003593">
    <property type="entry name" value="AAA+_ATPase"/>
</dbReference>
<dbReference type="PANTHER" id="PTHR32071">
    <property type="entry name" value="TRANSCRIPTIONAL REGULATORY PROTEIN"/>
    <property type="match status" value="1"/>
</dbReference>
<dbReference type="Pfam" id="PF25601">
    <property type="entry name" value="AAA_lid_14"/>
    <property type="match status" value="1"/>
</dbReference>
<dbReference type="AlphaFoldDB" id="A0A3G1KRD9"/>
<dbReference type="InterPro" id="IPR027417">
    <property type="entry name" value="P-loop_NTPase"/>
</dbReference>
<dbReference type="EMBL" id="CP017634">
    <property type="protein sequence ID" value="ATW25006.1"/>
    <property type="molecule type" value="Genomic_DNA"/>
</dbReference>
<dbReference type="FunFam" id="3.40.50.300:FF:000006">
    <property type="entry name" value="DNA-binding transcriptional regulator NtrC"/>
    <property type="match status" value="1"/>
</dbReference>
<dbReference type="Proteomes" id="UP000323521">
    <property type="component" value="Chromosome"/>
</dbReference>
<protein>
    <recommendedName>
        <fullName evidence="6">Sigma-54 factor interaction domain-containing protein</fullName>
    </recommendedName>
</protein>
<keyword evidence="3" id="KW-0805">Transcription regulation</keyword>
<dbReference type="Gene3D" id="1.10.8.60">
    <property type="match status" value="1"/>
</dbReference>
<dbReference type="PROSITE" id="PS00676">
    <property type="entry name" value="SIGMA54_INTERACT_2"/>
    <property type="match status" value="1"/>
</dbReference>
<dbReference type="OrthoDB" id="9803970at2"/>
<evidence type="ECO:0000313" key="8">
    <source>
        <dbReference type="Proteomes" id="UP000323521"/>
    </source>
</evidence>
<dbReference type="Pfam" id="PF00158">
    <property type="entry name" value="Sigma54_activat"/>
    <property type="match status" value="1"/>
</dbReference>
<keyword evidence="2" id="KW-0067">ATP-binding</keyword>
<dbReference type="PROSITE" id="PS00688">
    <property type="entry name" value="SIGMA54_INTERACT_3"/>
    <property type="match status" value="1"/>
</dbReference>
<dbReference type="Gene3D" id="3.40.50.2300">
    <property type="match status" value="1"/>
</dbReference>
<dbReference type="Pfam" id="PF02954">
    <property type="entry name" value="HTH_8"/>
    <property type="match status" value="1"/>
</dbReference>
<evidence type="ECO:0000256" key="5">
    <source>
        <dbReference type="ARBA" id="ARBA00023163"/>
    </source>
</evidence>
<evidence type="ECO:0000256" key="2">
    <source>
        <dbReference type="ARBA" id="ARBA00022840"/>
    </source>
</evidence>
<dbReference type="Gene3D" id="1.10.10.60">
    <property type="entry name" value="Homeodomain-like"/>
    <property type="match status" value="1"/>
</dbReference>
<organism evidence="7 8">
    <name type="scientific">Formimonas warabiya</name>
    <dbReference type="NCBI Taxonomy" id="1761012"/>
    <lineage>
        <taxon>Bacteria</taxon>
        <taxon>Bacillati</taxon>
        <taxon>Bacillota</taxon>
        <taxon>Clostridia</taxon>
        <taxon>Eubacteriales</taxon>
        <taxon>Peptococcaceae</taxon>
        <taxon>Candidatus Formimonas</taxon>
    </lineage>
</organism>
<dbReference type="RefSeq" id="WP_148134245.1">
    <property type="nucleotide sequence ID" value="NZ_CP017634.1"/>
</dbReference>
<keyword evidence="8" id="KW-1185">Reference proteome</keyword>
<dbReference type="PROSITE" id="PS00675">
    <property type="entry name" value="SIGMA54_INTERACT_1"/>
    <property type="match status" value="1"/>
</dbReference>
<feature type="domain" description="Sigma-54 factor interaction" evidence="6">
    <location>
        <begin position="325"/>
        <end position="553"/>
    </location>
</feature>
<keyword evidence="5" id="KW-0804">Transcription</keyword>
<dbReference type="SUPFAM" id="SSF52540">
    <property type="entry name" value="P-loop containing nucleoside triphosphate hydrolases"/>
    <property type="match status" value="1"/>
</dbReference>
<dbReference type="GO" id="GO:0006355">
    <property type="term" value="P:regulation of DNA-templated transcription"/>
    <property type="evidence" value="ECO:0007669"/>
    <property type="project" value="InterPro"/>
</dbReference>
<dbReference type="SUPFAM" id="SSF159800">
    <property type="entry name" value="PrpR receptor domain-like"/>
    <property type="match status" value="1"/>
</dbReference>
<dbReference type="KEGG" id="fwa:DCMF_09655"/>
<dbReference type="SMART" id="SM00382">
    <property type="entry name" value="AAA"/>
    <property type="match status" value="1"/>
</dbReference>
<name>A0A3G1KRD9_FORW1</name>
<dbReference type="InterPro" id="IPR010524">
    <property type="entry name" value="Sig_transdc_resp-reg_PrpR_N"/>
</dbReference>